<dbReference type="RefSeq" id="XP_065331283.1">
    <property type="nucleotide sequence ID" value="XM_065475211.1"/>
</dbReference>
<dbReference type="GeneID" id="90542985"/>
<dbReference type="AlphaFoldDB" id="A0AAX4JHM1"/>
<sequence>MVVFILYLGYIFRNYQETRKNTELQYLNSKKNEIMECAELLFMDKPDFIYQDYSIKKDEEIARVIYNSLLTKLKFPIKVKVDEREEAINLEELEFTPYWHSLNENLDLNGYVGKEKMICELLYFLGEKTKRLYRGLLCLNFNVFTIDKSELENGISSYMNIKMEKETSHEVKKVFKTGYYKEIIKKILDGEDIRFNIKPTTESSPIMEFSKEKGITPYDNIIDLENN</sequence>
<evidence type="ECO:0000313" key="2">
    <source>
        <dbReference type="Proteomes" id="UP001334084"/>
    </source>
</evidence>
<organism evidence="1 2">
    <name type="scientific">Vairimorpha necatrix</name>
    <dbReference type="NCBI Taxonomy" id="6039"/>
    <lineage>
        <taxon>Eukaryota</taxon>
        <taxon>Fungi</taxon>
        <taxon>Fungi incertae sedis</taxon>
        <taxon>Microsporidia</taxon>
        <taxon>Nosematidae</taxon>
        <taxon>Vairimorpha</taxon>
    </lineage>
</organism>
<dbReference type="KEGG" id="vnx:VNE69_12123"/>
<reference evidence="1" key="1">
    <citation type="journal article" date="2024" name="BMC Genomics">
        <title>Functional annotation of a divergent genome using sequence and structure-based similarity.</title>
        <authorList>
            <person name="Svedberg D."/>
            <person name="Winiger R.R."/>
            <person name="Berg A."/>
            <person name="Sharma H."/>
            <person name="Tellgren-Roth C."/>
            <person name="Debrunner-Vossbrinck B.A."/>
            <person name="Vossbrinck C.R."/>
            <person name="Barandun J."/>
        </authorList>
    </citation>
    <scope>NUCLEOTIDE SEQUENCE</scope>
    <source>
        <strain evidence="1">Illinois isolate</strain>
    </source>
</reference>
<dbReference type="EMBL" id="CP142737">
    <property type="protein sequence ID" value="WUR05138.1"/>
    <property type="molecule type" value="Genomic_DNA"/>
</dbReference>
<proteinExistence type="predicted"/>
<name>A0AAX4JHM1_9MICR</name>
<evidence type="ECO:0000313" key="1">
    <source>
        <dbReference type="EMBL" id="WUR05138.1"/>
    </source>
</evidence>
<gene>
    <name evidence="1" type="ORF">VNE69_12123</name>
</gene>
<keyword evidence="2" id="KW-1185">Reference proteome</keyword>
<dbReference type="Proteomes" id="UP001334084">
    <property type="component" value="Chromosome 12"/>
</dbReference>
<accession>A0AAX4JHM1</accession>
<protein>
    <submittedName>
        <fullName evidence="1">Pol polyprotein</fullName>
    </submittedName>
</protein>